<sequence>MERSSSSSSSSSSPQREPGRGWWRWAAIGGAVAGVAVAFGYVGGWLAPARLTPHRIVDALQTAGGGIHPGFRRNHAKGVCVTGYFEGNGAASAYSVAPFFKAVRTPVVGRFALPGGNPYAPDSSVPIRSLALKLTAPDGEQWRTGMNAMPVFPVATPQAFYAQLMATRPDPKTGKPDPAKVKAFFGVHPEAGAFLQWVKGAKPSASYVTESYYGLNAFYFVDAAGKRQAVRWRVVPEQTAGAGDVATAADPNVLQQDVTQRIAAGAQKWKLLVTLAEPGDPVDDATKVWPAQRTTIDAGTLVLDRVEAQDSGPCRDVNYDPTVLPQGIQVSGDPLLAARSAAYADSYLRRTSEEAGVAGVARLSSEGR</sequence>
<keyword evidence="6 8" id="KW-0560">Oxidoreductase</keyword>
<dbReference type="EC" id="1.11.1.-" evidence="8"/>
<dbReference type="PANTHER" id="PTHR11465:SF9">
    <property type="entry name" value="CATALASE"/>
    <property type="match status" value="1"/>
</dbReference>
<dbReference type="Pfam" id="PF00199">
    <property type="entry name" value="Catalase"/>
    <property type="match status" value="1"/>
</dbReference>
<comment type="function">
    <text evidence="1">Decomposes hydrogen peroxide into water and oxygen; serves to protect cells from the toxic effects of hydrogen peroxide.</text>
</comment>
<dbReference type="RefSeq" id="WP_027788778.1">
    <property type="nucleotide sequence ID" value="NZ_BCNU01000020.1"/>
</dbReference>
<comment type="similarity">
    <text evidence="2 8">Belongs to the catalase family.</text>
</comment>
<gene>
    <name evidence="11" type="ORF">CO711_08570</name>
</gene>
<keyword evidence="5 8" id="KW-0479">Metal-binding</keyword>
<evidence type="ECO:0000256" key="9">
    <source>
        <dbReference type="SAM" id="Phobius"/>
    </source>
</evidence>
<dbReference type="PIRSF" id="PIRSF000296">
    <property type="entry name" value="SrpA"/>
    <property type="match status" value="1"/>
</dbReference>
<evidence type="ECO:0000256" key="1">
    <source>
        <dbReference type="ARBA" id="ARBA00002974"/>
    </source>
</evidence>
<evidence type="ECO:0000256" key="2">
    <source>
        <dbReference type="ARBA" id="ARBA00005329"/>
    </source>
</evidence>
<keyword evidence="3 8" id="KW-0575">Peroxidase</keyword>
<evidence type="ECO:0000256" key="4">
    <source>
        <dbReference type="ARBA" id="ARBA00022617"/>
    </source>
</evidence>
<evidence type="ECO:0000256" key="8">
    <source>
        <dbReference type="PIRNR" id="PIRNR000296"/>
    </source>
</evidence>
<feature type="transmembrane region" description="Helical" evidence="9">
    <location>
        <begin position="21"/>
        <end position="47"/>
    </location>
</feature>
<dbReference type="PANTHER" id="PTHR11465">
    <property type="entry name" value="CATALASE"/>
    <property type="match status" value="1"/>
</dbReference>
<dbReference type="Gene3D" id="1.20.1280.120">
    <property type="match status" value="1"/>
</dbReference>
<accession>A0ABN5CS30</accession>
<reference evidence="12" key="1">
    <citation type="submission" date="2017-09" db="EMBL/GenBank/DDBJ databases">
        <title>FDA dAtabase for Regulatory Grade micrObial Sequences (FDA-ARGOS): Supporting development and validation of Infectious Disease Dx tests.</title>
        <authorList>
            <person name="Minogue T."/>
            <person name="Wolcott M."/>
            <person name="Wasieloski L."/>
            <person name="Aguilar W."/>
            <person name="Moore D."/>
            <person name="Tallon L.J."/>
            <person name="Sadzewicz L."/>
            <person name="Ott S."/>
            <person name="Zhao X."/>
            <person name="Nagaraj S."/>
            <person name="Vavikolanu K."/>
            <person name="Aluvathingal J."/>
            <person name="Nadendla S."/>
            <person name="Sichtig H."/>
        </authorList>
    </citation>
    <scope>NUCLEOTIDE SEQUENCE [LARGE SCALE GENOMIC DNA]</scope>
    <source>
        <strain evidence="12">FDAARGOS_388</strain>
    </source>
</reference>
<dbReference type="Gene3D" id="2.40.180.10">
    <property type="entry name" value="Catalase core domain"/>
    <property type="match status" value="1"/>
</dbReference>
<evidence type="ECO:0000256" key="5">
    <source>
        <dbReference type="ARBA" id="ARBA00022723"/>
    </source>
</evidence>
<dbReference type="EMBL" id="CP023518">
    <property type="protein sequence ID" value="ATF77486.1"/>
    <property type="molecule type" value="Genomic_DNA"/>
</dbReference>
<dbReference type="InterPro" id="IPR020835">
    <property type="entry name" value="Catalase_sf"/>
</dbReference>
<evidence type="ECO:0000313" key="11">
    <source>
        <dbReference type="EMBL" id="ATF77486.1"/>
    </source>
</evidence>
<dbReference type="InterPro" id="IPR018028">
    <property type="entry name" value="Catalase"/>
</dbReference>
<dbReference type="InterPro" id="IPR024168">
    <property type="entry name" value="Catalase_SrpA-type_pred"/>
</dbReference>
<keyword evidence="9" id="KW-0812">Transmembrane</keyword>
<dbReference type="PROSITE" id="PS51402">
    <property type="entry name" value="CATALASE_3"/>
    <property type="match status" value="1"/>
</dbReference>
<evidence type="ECO:0000256" key="6">
    <source>
        <dbReference type="ARBA" id="ARBA00023002"/>
    </source>
</evidence>
<evidence type="ECO:0000313" key="12">
    <source>
        <dbReference type="Proteomes" id="UP000218103"/>
    </source>
</evidence>
<dbReference type="Proteomes" id="UP000218103">
    <property type="component" value="Chromosome 1"/>
</dbReference>
<organism evidence="11 12">
    <name type="scientific">Burkholderia cepacia</name>
    <name type="common">Pseudomonas cepacia</name>
    <dbReference type="NCBI Taxonomy" id="292"/>
    <lineage>
        <taxon>Bacteria</taxon>
        <taxon>Pseudomonadati</taxon>
        <taxon>Pseudomonadota</taxon>
        <taxon>Betaproteobacteria</taxon>
        <taxon>Burkholderiales</taxon>
        <taxon>Burkholderiaceae</taxon>
        <taxon>Burkholderia</taxon>
        <taxon>Burkholderia cepacia complex</taxon>
    </lineage>
</organism>
<comment type="cofactor">
    <cofactor evidence="8">
        <name>heme</name>
        <dbReference type="ChEBI" id="CHEBI:30413"/>
    </cofactor>
</comment>
<name>A0ABN5CS30_BURCE</name>
<dbReference type="SUPFAM" id="SSF56634">
    <property type="entry name" value="Heme-dependent catalase-like"/>
    <property type="match status" value="1"/>
</dbReference>
<comment type="function">
    <text evidence="8">Has an organic peroxide-dependent peroxidase activity.</text>
</comment>
<evidence type="ECO:0000256" key="3">
    <source>
        <dbReference type="ARBA" id="ARBA00022559"/>
    </source>
</evidence>
<feature type="domain" description="Catalase core" evidence="10">
    <location>
        <begin position="26"/>
        <end position="368"/>
    </location>
</feature>
<keyword evidence="7 8" id="KW-0408">Iron</keyword>
<keyword evidence="9" id="KW-1133">Transmembrane helix</keyword>
<evidence type="ECO:0000259" key="10">
    <source>
        <dbReference type="SMART" id="SM01060"/>
    </source>
</evidence>
<evidence type="ECO:0000256" key="7">
    <source>
        <dbReference type="ARBA" id="ARBA00023004"/>
    </source>
</evidence>
<keyword evidence="12" id="KW-1185">Reference proteome</keyword>
<dbReference type="PRINTS" id="PR00067">
    <property type="entry name" value="CATALASE"/>
</dbReference>
<dbReference type="SMART" id="SM01060">
    <property type="entry name" value="Catalase"/>
    <property type="match status" value="1"/>
</dbReference>
<dbReference type="CDD" id="cd08153">
    <property type="entry name" value="srpA_like"/>
    <property type="match status" value="1"/>
</dbReference>
<proteinExistence type="inferred from homology"/>
<protein>
    <recommendedName>
        <fullName evidence="8">Catalase-related peroxidase</fullName>
        <ecNumber evidence="8">1.11.1.-</ecNumber>
    </recommendedName>
</protein>
<keyword evidence="4 8" id="KW-0349">Heme</keyword>
<keyword evidence="9" id="KW-0472">Membrane</keyword>
<dbReference type="InterPro" id="IPR011614">
    <property type="entry name" value="Catalase_core"/>
</dbReference>